<dbReference type="PANTHER" id="PTHR16943">
    <property type="entry name" value="2-METHYLCITRATE DEHYDRATASE-RELATED"/>
    <property type="match status" value="1"/>
</dbReference>
<dbReference type="InterPro" id="IPR005656">
    <property type="entry name" value="MmgE_PrpD"/>
</dbReference>
<name>A0A5M6IKI0_9PROT</name>
<accession>A0A5M6IKI0</accession>
<protein>
    <submittedName>
        <fullName evidence="6">2-methylcitrate dehydratase</fullName>
        <ecNumber evidence="6">4.2.1.79</ecNumber>
    </submittedName>
</protein>
<dbReference type="RefSeq" id="WP_150045142.1">
    <property type="nucleotide sequence ID" value="NZ_OW485601.1"/>
</dbReference>
<dbReference type="InterPro" id="IPR036148">
    <property type="entry name" value="MmgE/PrpD_sf"/>
</dbReference>
<dbReference type="InterPro" id="IPR045336">
    <property type="entry name" value="MmgE_PrpD_N"/>
</dbReference>
<evidence type="ECO:0000256" key="2">
    <source>
        <dbReference type="ARBA" id="ARBA00006174"/>
    </source>
</evidence>
<feature type="region of interest" description="Disordered" evidence="3">
    <location>
        <begin position="241"/>
        <end position="260"/>
    </location>
</feature>
<dbReference type="PROSITE" id="PS00801">
    <property type="entry name" value="TRANSKETOLASE_1"/>
    <property type="match status" value="1"/>
</dbReference>
<dbReference type="InterPro" id="IPR042183">
    <property type="entry name" value="MmgE/PrpD_sf_1"/>
</dbReference>
<evidence type="ECO:0000313" key="6">
    <source>
        <dbReference type="EMBL" id="KAA5608692.1"/>
    </source>
</evidence>
<feature type="domain" description="MmgE/PrpD N-terminal" evidence="4">
    <location>
        <begin position="26"/>
        <end position="249"/>
    </location>
</feature>
<feature type="domain" description="MmgE/PrpD C-terminal" evidence="5">
    <location>
        <begin position="281"/>
        <end position="450"/>
    </location>
</feature>
<gene>
    <name evidence="6" type="primary">prpD</name>
    <name evidence="6" type="synonym">mmgE</name>
    <name evidence="6" type="ORF">F1189_27795</name>
</gene>
<evidence type="ECO:0000259" key="4">
    <source>
        <dbReference type="Pfam" id="PF03972"/>
    </source>
</evidence>
<comment type="caution">
    <text evidence="6">The sequence shown here is derived from an EMBL/GenBank/DDBJ whole genome shotgun (WGS) entry which is preliminary data.</text>
</comment>
<dbReference type="EMBL" id="VWPK01000071">
    <property type="protein sequence ID" value="KAA5608692.1"/>
    <property type="molecule type" value="Genomic_DNA"/>
</dbReference>
<sequence>MPFAEAEEVDVIDAIVEALFALPAPDEATRTMAILCLADALACALAALVVPACGRLLGPVVPGTTVPKGARVPGRAGGLDPIKAAFDTTVLIRWLGINDTSPSGGHPSDTIGTILAVADHISRQRRAFGEPPLHMDAVLQAMALAYEIHGALIETSRRDRPHGEPDATAAVRIAATAVAVRLMGGGRAQARAALSHALLEGSLPAPARRAAAGARRLWAEADAGARGIMLAWLAMRGETGVPKPAAARPRRSKARTAGPRPGLARPLGYFYLNRVTLRLLPCHASATTAVEAALRLSPWFRSVAPRVASVNVETHDTAMRRTVVGGTLLTPASRERSLPYTVATALLQGRLESSDYSDATAANPALQALRARIQVTENAAFTASHHDPGQGTAASAVQIVLNDGTCSVREKVAIPIGDARRRQEATPLVHAKLLDLGAQVWTAGRRERVLATLSDPERLQAMAVDAFMDLISG</sequence>
<dbReference type="SUPFAM" id="SSF103378">
    <property type="entry name" value="2-methylcitrate dehydratase PrpD"/>
    <property type="match status" value="1"/>
</dbReference>
<dbReference type="Pfam" id="PF03972">
    <property type="entry name" value="MmgE_PrpD_N"/>
    <property type="match status" value="1"/>
</dbReference>
<dbReference type="InterPro" id="IPR049557">
    <property type="entry name" value="Transketolase_CS"/>
</dbReference>
<evidence type="ECO:0000259" key="5">
    <source>
        <dbReference type="Pfam" id="PF19305"/>
    </source>
</evidence>
<dbReference type="EC" id="4.2.1.79" evidence="6"/>
<dbReference type="Gene3D" id="1.10.4100.10">
    <property type="entry name" value="2-methylcitrate dehydratase PrpD"/>
    <property type="match status" value="1"/>
</dbReference>
<comment type="similarity">
    <text evidence="2">Belongs to the PrpD family.</text>
</comment>
<dbReference type="PANTHER" id="PTHR16943:SF8">
    <property type="entry name" value="2-METHYLCITRATE DEHYDRATASE"/>
    <property type="match status" value="1"/>
</dbReference>
<reference evidence="6 7" key="1">
    <citation type="submission" date="2019-09" db="EMBL/GenBank/DDBJ databases">
        <title>Genome sequence of Rhodovastum atsumiense, a diverse member of the Acetobacteraceae family of non-sulfur purple photosynthetic bacteria.</title>
        <authorList>
            <person name="Meyer T."/>
            <person name="Kyndt J."/>
        </authorList>
    </citation>
    <scope>NUCLEOTIDE SEQUENCE [LARGE SCALE GENOMIC DNA]</scope>
    <source>
        <strain evidence="6 7">DSM 21279</strain>
    </source>
</reference>
<dbReference type="Proteomes" id="UP000325255">
    <property type="component" value="Unassembled WGS sequence"/>
</dbReference>
<dbReference type="InterPro" id="IPR042188">
    <property type="entry name" value="MmgE/PrpD_sf_2"/>
</dbReference>
<evidence type="ECO:0000256" key="1">
    <source>
        <dbReference type="ARBA" id="ARBA00001964"/>
    </source>
</evidence>
<dbReference type="InterPro" id="IPR045337">
    <property type="entry name" value="MmgE_PrpD_C"/>
</dbReference>
<keyword evidence="7" id="KW-1185">Reference proteome</keyword>
<dbReference type="Pfam" id="PF19305">
    <property type="entry name" value="MmgE_PrpD_C"/>
    <property type="match status" value="1"/>
</dbReference>
<comment type="cofactor">
    <cofactor evidence="1">
        <name>thiamine diphosphate</name>
        <dbReference type="ChEBI" id="CHEBI:58937"/>
    </cofactor>
</comment>
<dbReference type="Gene3D" id="3.30.1330.120">
    <property type="entry name" value="2-methylcitrate dehydratase PrpD"/>
    <property type="match status" value="1"/>
</dbReference>
<dbReference type="AlphaFoldDB" id="A0A5M6IKI0"/>
<proteinExistence type="inferred from homology"/>
<evidence type="ECO:0000313" key="7">
    <source>
        <dbReference type="Proteomes" id="UP000325255"/>
    </source>
</evidence>
<evidence type="ECO:0000256" key="3">
    <source>
        <dbReference type="SAM" id="MobiDB-lite"/>
    </source>
</evidence>
<dbReference type="OrthoDB" id="9797528at2"/>
<dbReference type="GO" id="GO:0047547">
    <property type="term" value="F:2-methylcitrate dehydratase activity"/>
    <property type="evidence" value="ECO:0007669"/>
    <property type="project" value="UniProtKB-EC"/>
</dbReference>
<organism evidence="6 7">
    <name type="scientific">Rhodovastum atsumiense</name>
    <dbReference type="NCBI Taxonomy" id="504468"/>
    <lineage>
        <taxon>Bacteria</taxon>
        <taxon>Pseudomonadati</taxon>
        <taxon>Pseudomonadota</taxon>
        <taxon>Alphaproteobacteria</taxon>
        <taxon>Acetobacterales</taxon>
        <taxon>Acetobacteraceae</taxon>
        <taxon>Rhodovastum</taxon>
    </lineage>
</organism>
<keyword evidence="6" id="KW-0456">Lyase</keyword>